<gene>
    <name evidence="12" type="ORF">CcCBS67573_g09564</name>
</gene>
<keyword evidence="5" id="KW-0653">Protein transport</keyword>
<dbReference type="GO" id="GO:0031201">
    <property type="term" value="C:SNARE complex"/>
    <property type="evidence" value="ECO:0007669"/>
    <property type="project" value="TreeGrafter"/>
</dbReference>
<evidence type="ECO:0000313" key="13">
    <source>
        <dbReference type="Proteomes" id="UP000320333"/>
    </source>
</evidence>
<comment type="similarity">
    <text evidence="2">Belongs to the syntaxin family.</text>
</comment>
<evidence type="ECO:0000256" key="11">
    <source>
        <dbReference type="SAM" id="Phobius"/>
    </source>
</evidence>
<evidence type="ECO:0000256" key="10">
    <source>
        <dbReference type="SAM" id="MobiDB-lite"/>
    </source>
</evidence>
<dbReference type="EMBL" id="QEAP01000890">
    <property type="protein sequence ID" value="TPX54565.1"/>
    <property type="molecule type" value="Genomic_DNA"/>
</dbReference>
<evidence type="ECO:0000256" key="4">
    <source>
        <dbReference type="ARBA" id="ARBA00022692"/>
    </source>
</evidence>
<sequence>MDITPVFRNLVAGHAASATAEPPTRDRSADPFIAEANAMVLNRPAILTFTKQISSLSSLLSTIAPAYLDSRRFARTEATEPALDPRSDHSLFGIQPMDFVSMSDTKRDHLNARVSLFLETTLQRIKVLEKAICTPSMNAEGSKKDALGSFFASLGVPDEFANLSRHQKMLSEHRSAIIWVLQRRLMTASTAFKELQERRLEIQSRRDEGYLSVINMKQKSRSPSPNKRNNETAAIVSASHLLTGITSGLSATVNRAAKMASTMASSQLESIVGVSNSANVPDDDNEIEGWEGLEEDEFEQPTVIAKSGNSDSGKFNSKVKEEEVGLRHRGGGAGKGAKPGNALSNTFLNPEEENEAEQFLAGLTGEQRLLLEHENELLLEQFEGGLDQIRNAAQSIQAISNLQNQMAQHLQIQEKQIETLQEEAWQATDHVQSATVYLGNAKRLFAESRVWLLAFFVIASLCLLFLDWFYG</sequence>
<evidence type="ECO:0000256" key="6">
    <source>
        <dbReference type="ARBA" id="ARBA00022989"/>
    </source>
</evidence>
<dbReference type="OrthoDB" id="342981at2759"/>
<evidence type="ECO:0000256" key="7">
    <source>
        <dbReference type="ARBA" id="ARBA00023054"/>
    </source>
</evidence>
<evidence type="ECO:0000256" key="1">
    <source>
        <dbReference type="ARBA" id="ARBA00004211"/>
    </source>
</evidence>
<proteinExistence type="inferred from homology"/>
<dbReference type="STRING" id="246404.A0A507DTL3"/>
<dbReference type="GO" id="GO:0015031">
    <property type="term" value="P:protein transport"/>
    <property type="evidence" value="ECO:0007669"/>
    <property type="project" value="UniProtKB-KW"/>
</dbReference>
<keyword evidence="13" id="KW-1185">Reference proteome</keyword>
<evidence type="ECO:0008006" key="14">
    <source>
        <dbReference type="Google" id="ProtNLM"/>
    </source>
</evidence>
<dbReference type="AlphaFoldDB" id="A0A507DTL3"/>
<dbReference type="Gene3D" id="1.20.5.110">
    <property type="match status" value="1"/>
</dbReference>
<evidence type="ECO:0000256" key="2">
    <source>
        <dbReference type="ARBA" id="ARBA00009063"/>
    </source>
</evidence>
<reference evidence="12 13" key="1">
    <citation type="journal article" date="2019" name="Sci. Rep.">
        <title>Comparative genomics of chytrid fungi reveal insights into the obligate biotrophic and pathogenic lifestyle of Synchytrium endobioticum.</title>
        <authorList>
            <person name="van de Vossenberg B.T.L.H."/>
            <person name="Warris S."/>
            <person name="Nguyen H.D.T."/>
            <person name="van Gent-Pelzer M.P.E."/>
            <person name="Joly D.L."/>
            <person name="van de Geest H.C."/>
            <person name="Bonants P.J.M."/>
            <person name="Smith D.S."/>
            <person name="Levesque C.A."/>
            <person name="van der Lee T.A.J."/>
        </authorList>
    </citation>
    <scope>NUCLEOTIDE SEQUENCE [LARGE SCALE GENOMIC DNA]</scope>
    <source>
        <strain evidence="12 13">CBS 675.73</strain>
    </source>
</reference>
<feature type="transmembrane region" description="Helical" evidence="11">
    <location>
        <begin position="450"/>
        <end position="470"/>
    </location>
</feature>
<evidence type="ECO:0000256" key="3">
    <source>
        <dbReference type="ARBA" id="ARBA00022448"/>
    </source>
</evidence>
<organism evidence="12 13">
    <name type="scientific">Chytriomyces confervae</name>
    <dbReference type="NCBI Taxonomy" id="246404"/>
    <lineage>
        <taxon>Eukaryota</taxon>
        <taxon>Fungi</taxon>
        <taxon>Fungi incertae sedis</taxon>
        <taxon>Chytridiomycota</taxon>
        <taxon>Chytridiomycota incertae sedis</taxon>
        <taxon>Chytridiomycetes</taxon>
        <taxon>Chytridiales</taxon>
        <taxon>Chytriomycetaceae</taxon>
        <taxon>Chytriomyces</taxon>
    </lineage>
</organism>
<evidence type="ECO:0000313" key="12">
    <source>
        <dbReference type="EMBL" id="TPX54565.1"/>
    </source>
</evidence>
<feature type="coiled-coil region" evidence="9">
    <location>
        <begin position="403"/>
        <end position="430"/>
    </location>
</feature>
<accession>A0A507DTL3</accession>
<evidence type="ECO:0000256" key="5">
    <source>
        <dbReference type="ARBA" id="ARBA00022927"/>
    </source>
</evidence>
<protein>
    <recommendedName>
        <fullName evidence="14">t-SNARE coiled-coil homology domain-containing protein</fullName>
    </recommendedName>
</protein>
<evidence type="ECO:0000256" key="9">
    <source>
        <dbReference type="SAM" id="Coils"/>
    </source>
</evidence>
<name>A0A507DTL3_9FUNG</name>
<keyword evidence="4 11" id="KW-0812">Transmembrane</keyword>
<keyword evidence="8 11" id="KW-0472">Membrane</keyword>
<evidence type="ECO:0000256" key="8">
    <source>
        <dbReference type="ARBA" id="ARBA00023136"/>
    </source>
</evidence>
<keyword evidence="3" id="KW-0813">Transport</keyword>
<dbReference type="PANTHER" id="PTHR15959:SF0">
    <property type="entry name" value="SYNTAXIN-18"/>
    <property type="match status" value="1"/>
</dbReference>
<keyword evidence="6 11" id="KW-1133">Transmembrane helix</keyword>
<dbReference type="GO" id="GO:0006890">
    <property type="term" value="P:retrograde vesicle-mediated transport, Golgi to endoplasmic reticulum"/>
    <property type="evidence" value="ECO:0007669"/>
    <property type="project" value="TreeGrafter"/>
</dbReference>
<feature type="region of interest" description="Disordered" evidence="10">
    <location>
        <begin position="305"/>
        <end position="347"/>
    </location>
</feature>
<dbReference type="Proteomes" id="UP000320333">
    <property type="component" value="Unassembled WGS sequence"/>
</dbReference>
<comment type="caution">
    <text evidence="12">The sequence shown here is derived from an EMBL/GenBank/DDBJ whole genome shotgun (WGS) entry which is preliminary data.</text>
</comment>
<keyword evidence="7 9" id="KW-0175">Coiled coil</keyword>
<dbReference type="PANTHER" id="PTHR15959">
    <property type="entry name" value="SYNTAXIN-18"/>
    <property type="match status" value="1"/>
</dbReference>
<comment type="subcellular location">
    <subcellularLocation>
        <location evidence="1">Membrane</location>
        <topology evidence="1">Single-pass type IV membrane protein</topology>
    </subcellularLocation>
</comment>
<dbReference type="GO" id="GO:0005783">
    <property type="term" value="C:endoplasmic reticulum"/>
    <property type="evidence" value="ECO:0007669"/>
    <property type="project" value="TreeGrafter"/>
</dbReference>